<proteinExistence type="predicted"/>
<sequence>MVRTGKVTGAQLQKWLEKELNNVFAEKAEKRFGGWVVKFKGMEVTFNAFGPEGRRVKIVTVGGKPLDTNKTYSVLACEREGDPEDMLCRIKNVKEAHNTAYTLHSALTEYLQANSPVTPIPRGNAVALDAPETLLSQVTGVDYRFT</sequence>
<protein>
    <submittedName>
        <fullName evidence="2">5'-nucleotidase C-terminal domain-containing protein</fullName>
    </submittedName>
</protein>
<dbReference type="InterPro" id="IPR036907">
    <property type="entry name" value="5'-Nucleotdase_C_sf"/>
</dbReference>
<dbReference type="Gene3D" id="3.90.780.10">
    <property type="entry name" value="5'-Nucleotidase, C-terminal domain"/>
    <property type="match status" value="1"/>
</dbReference>
<dbReference type="Pfam" id="PF02872">
    <property type="entry name" value="5_nucleotid_C"/>
    <property type="match status" value="1"/>
</dbReference>
<dbReference type="SUPFAM" id="SSF55816">
    <property type="entry name" value="5'-nucleotidase (syn. UDP-sugar hydrolase), C-terminal domain"/>
    <property type="match status" value="1"/>
</dbReference>
<evidence type="ECO:0000259" key="1">
    <source>
        <dbReference type="Pfam" id="PF02872"/>
    </source>
</evidence>
<evidence type="ECO:0000313" key="2">
    <source>
        <dbReference type="EMBL" id="MFL9843526.1"/>
    </source>
</evidence>
<organism evidence="2 3">
    <name type="scientific">Flavobacterium rhizosphaerae</name>
    <dbReference type="NCBI Taxonomy" id="3163298"/>
    <lineage>
        <taxon>Bacteria</taxon>
        <taxon>Pseudomonadati</taxon>
        <taxon>Bacteroidota</taxon>
        <taxon>Flavobacteriia</taxon>
        <taxon>Flavobacteriales</taxon>
        <taxon>Flavobacteriaceae</taxon>
        <taxon>Flavobacterium</taxon>
    </lineage>
</organism>
<dbReference type="RefSeq" id="WP_408083893.1">
    <property type="nucleotide sequence ID" value="NZ_JBELPZ010000002.1"/>
</dbReference>
<comment type="caution">
    <text evidence="2">The sequence shown here is derived from an EMBL/GenBank/DDBJ whole genome shotgun (WGS) entry which is preliminary data.</text>
</comment>
<name>A0ABW8YWI9_9FLAO</name>
<reference evidence="2 3" key="1">
    <citation type="submission" date="2024-06" db="EMBL/GenBank/DDBJ databases">
        <authorList>
            <person name="Kaempfer P."/>
            <person name="Viver T."/>
        </authorList>
    </citation>
    <scope>NUCLEOTIDE SEQUENCE [LARGE SCALE GENOMIC DNA]</scope>
    <source>
        <strain evidence="2 3">ST-119</strain>
    </source>
</reference>
<dbReference type="EMBL" id="JBELPZ010000002">
    <property type="protein sequence ID" value="MFL9843526.1"/>
    <property type="molecule type" value="Genomic_DNA"/>
</dbReference>
<gene>
    <name evidence="2" type="ORF">ABS766_03750</name>
</gene>
<accession>A0ABW8YWI9</accession>
<evidence type="ECO:0000313" key="3">
    <source>
        <dbReference type="Proteomes" id="UP001629156"/>
    </source>
</evidence>
<dbReference type="Proteomes" id="UP001629156">
    <property type="component" value="Unassembled WGS sequence"/>
</dbReference>
<feature type="domain" description="5'-Nucleotidase C-terminal" evidence="1">
    <location>
        <begin position="4"/>
        <end position="75"/>
    </location>
</feature>
<dbReference type="InterPro" id="IPR008334">
    <property type="entry name" value="5'-Nucleotdase_C"/>
</dbReference>
<keyword evidence="3" id="KW-1185">Reference proteome</keyword>